<dbReference type="InterPro" id="IPR027589">
    <property type="entry name" value="Choice_anch_B"/>
</dbReference>
<protein>
    <recommendedName>
        <fullName evidence="2">Secretion system C-terminal sorting domain-containing protein</fullName>
    </recommendedName>
</protein>
<gene>
    <name evidence="3" type="ORF">LEM8419_01366</name>
</gene>
<organism evidence="3 4">
    <name type="scientific">Neolewinella maritima</name>
    <dbReference type="NCBI Taxonomy" id="1383882"/>
    <lineage>
        <taxon>Bacteria</taxon>
        <taxon>Pseudomonadati</taxon>
        <taxon>Bacteroidota</taxon>
        <taxon>Saprospiria</taxon>
        <taxon>Saprospirales</taxon>
        <taxon>Lewinellaceae</taxon>
        <taxon>Neolewinella</taxon>
    </lineage>
</organism>
<dbReference type="SUPFAM" id="SSF49464">
    <property type="entry name" value="Carboxypeptidase regulatory domain-like"/>
    <property type="match status" value="1"/>
</dbReference>
<evidence type="ECO:0000256" key="1">
    <source>
        <dbReference type="SAM" id="SignalP"/>
    </source>
</evidence>
<evidence type="ECO:0000313" key="4">
    <source>
        <dbReference type="Proteomes" id="UP000837803"/>
    </source>
</evidence>
<dbReference type="EMBL" id="CAKLPZ010000001">
    <property type="protein sequence ID" value="CAH1000218.1"/>
    <property type="molecule type" value="Genomic_DNA"/>
</dbReference>
<evidence type="ECO:0000259" key="2">
    <source>
        <dbReference type="Pfam" id="PF18962"/>
    </source>
</evidence>
<evidence type="ECO:0000313" key="3">
    <source>
        <dbReference type="EMBL" id="CAH1000218.1"/>
    </source>
</evidence>
<feature type="chain" id="PRO_5046138658" description="Secretion system C-terminal sorting domain-containing protein" evidence="1">
    <location>
        <begin position="20"/>
        <end position="787"/>
    </location>
</feature>
<proteinExistence type="predicted"/>
<feature type="signal peptide" evidence="1">
    <location>
        <begin position="1"/>
        <end position="19"/>
    </location>
</feature>
<dbReference type="Gene3D" id="2.60.40.1120">
    <property type="entry name" value="Carboxypeptidase-like, regulatory domain"/>
    <property type="match status" value="1"/>
</dbReference>
<keyword evidence="4" id="KW-1185">Reference proteome</keyword>
<dbReference type="Proteomes" id="UP000837803">
    <property type="component" value="Unassembled WGS sequence"/>
</dbReference>
<dbReference type="Pfam" id="PF18962">
    <property type="entry name" value="Por_Secre_tail"/>
    <property type="match status" value="1"/>
</dbReference>
<dbReference type="InterPro" id="IPR026444">
    <property type="entry name" value="Secre_tail"/>
</dbReference>
<dbReference type="PANTHER" id="PTHR38787">
    <property type="entry name" value="REGULATORY P DOMAIN-CONTAINING PROTEIN"/>
    <property type="match status" value="1"/>
</dbReference>
<dbReference type="Pfam" id="PF08309">
    <property type="entry name" value="LVIVD"/>
    <property type="match status" value="2"/>
</dbReference>
<accession>A0ABN8F7I0</accession>
<comment type="caution">
    <text evidence="3">The sequence shown here is derived from an EMBL/GenBank/DDBJ whole genome shotgun (WGS) entry which is preliminary data.</text>
</comment>
<reference evidence="3" key="1">
    <citation type="submission" date="2021-12" db="EMBL/GenBank/DDBJ databases">
        <authorList>
            <person name="Rodrigo-Torres L."/>
            <person name="Arahal R. D."/>
            <person name="Lucena T."/>
        </authorList>
    </citation>
    <scope>NUCLEOTIDE SEQUENCE</scope>
    <source>
        <strain evidence="3">CECT 8419</strain>
    </source>
</reference>
<dbReference type="RefSeq" id="WP_238750272.1">
    <property type="nucleotide sequence ID" value="NZ_CAKLPZ010000001.1"/>
</dbReference>
<feature type="domain" description="Secretion system C-terminal sorting" evidence="2">
    <location>
        <begin position="712"/>
        <end position="780"/>
    </location>
</feature>
<dbReference type="PANTHER" id="PTHR38787:SF3">
    <property type="entry name" value="REGULATORY P DOMAIN-CONTAINING PROTEIN"/>
    <property type="match status" value="1"/>
</dbReference>
<dbReference type="InterPro" id="IPR013211">
    <property type="entry name" value="LVIVD"/>
</dbReference>
<name>A0ABN8F7I0_9BACT</name>
<keyword evidence="1" id="KW-0732">Signal</keyword>
<dbReference type="NCBIfam" id="TIGR04183">
    <property type="entry name" value="Por_Secre_tail"/>
    <property type="match status" value="1"/>
</dbReference>
<dbReference type="NCBIfam" id="TIGR04312">
    <property type="entry name" value="choice_anch_B"/>
    <property type="match status" value="1"/>
</dbReference>
<dbReference type="SUPFAM" id="SSF75011">
    <property type="entry name" value="3-carboxy-cis,cis-mucoante lactonizing enzyme"/>
    <property type="match status" value="1"/>
</dbReference>
<sequence length="787" mass="85759">MKYTYTLLFALAGSLYLSAQLNTTLLGQLDYDVDVNDVWGYVAPDGTEYALLGLYDGVAVISLADPSNPVEVARTEGQNSNWRDMKTYGEYAYVVADQGNEGLTVLDLRGLPDTISYTNNRYRVPGFDRALVRAHNVYVDTEQGLLFTAGGDRNLNDGGILIFDVKQNPLAPPLLAVGPDTYSHDVFAQHGLMYASEIYKGELAVYDISDLANIQEVGRTSTPFRFTHNSWATDDDKTVFTTDERSNASVASFDLTDPTDIRKLDEYRPLTSLNTGTIPHNVHVIGDFLSISHYTDGLRVVDASDPANLIEVGNYDTWPGADGGFNGAWGAYPFLPSGLTLVSDRARGLFVIDVDYVRAARLAGKVTNAMTGAAVNGAQVTILSTRLNIGSSGTAGNYRTGVVLTDSAGMQTTPVGDGTYAVRISAPGYFDDTVSVRLVSGEEVLQDVELLPRILASIDVRLLDRATEAPITEGTLQLVADSLRFTGTTDTLARVTLLDIPNRSYRAIATAWGYLPTVVNRMEAVDLDQDVIYLDRGYADSFVSDLAWTTQSDTATGTWQLSNLREAELLIGDVQIKLDTQAYLVNLDSGRAVLQSPYFDLRDYADDATLSYAYFAAQAENTGQGELTVQLLHAADTVLLASYADGTTTWQRDSFMLTGKLAFTDSMQIQLTASSMDTATIFRAGFDDFSIRGTRLISSVGDDTGGSTRVSVFPNPSPAAFTLQLEDAKAQDHQLTVYRLSGQLVERRLLTARQQRIDLGASYPPGVYIVRLTTDGKLTTTLRMIKQ</sequence>
<dbReference type="InterPro" id="IPR008969">
    <property type="entry name" value="CarboxyPept-like_regulatory"/>
</dbReference>